<name>A0ABN1JDW5_9CLOT</name>
<dbReference type="CDD" id="cd07713">
    <property type="entry name" value="DHPS-like_MBL-fold"/>
    <property type="match status" value="1"/>
</dbReference>
<dbReference type="Proteomes" id="UP001501510">
    <property type="component" value="Unassembled WGS sequence"/>
</dbReference>
<proteinExistence type="predicted"/>
<dbReference type="InterPro" id="IPR036866">
    <property type="entry name" value="RibonucZ/Hydroxyglut_hydro"/>
</dbReference>
<organism evidence="2 3">
    <name type="scientific">Clostridium oceanicum</name>
    <dbReference type="NCBI Taxonomy" id="1543"/>
    <lineage>
        <taxon>Bacteria</taxon>
        <taxon>Bacillati</taxon>
        <taxon>Bacillota</taxon>
        <taxon>Clostridia</taxon>
        <taxon>Eubacteriales</taxon>
        <taxon>Clostridiaceae</taxon>
        <taxon>Clostridium</taxon>
    </lineage>
</organism>
<evidence type="ECO:0000259" key="1">
    <source>
        <dbReference type="SMART" id="SM00849"/>
    </source>
</evidence>
<dbReference type="InterPro" id="IPR052926">
    <property type="entry name" value="Metallo-beta-lactamase_dom"/>
</dbReference>
<comment type="caution">
    <text evidence="2">The sequence shown here is derived from an EMBL/GenBank/DDBJ whole genome shotgun (WGS) entry which is preliminary data.</text>
</comment>
<dbReference type="PANTHER" id="PTHR13754">
    <property type="entry name" value="METALLO-BETA-LACTAMASE SUPERFAMILY PROTEIN"/>
    <property type="match status" value="1"/>
</dbReference>
<reference evidence="2 3" key="1">
    <citation type="journal article" date="2019" name="Int. J. Syst. Evol. Microbiol.">
        <title>The Global Catalogue of Microorganisms (GCM) 10K type strain sequencing project: providing services to taxonomists for standard genome sequencing and annotation.</title>
        <authorList>
            <consortium name="The Broad Institute Genomics Platform"/>
            <consortium name="The Broad Institute Genome Sequencing Center for Infectious Disease"/>
            <person name="Wu L."/>
            <person name="Ma J."/>
        </authorList>
    </citation>
    <scope>NUCLEOTIDE SEQUENCE [LARGE SCALE GENOMIC DNA]</scope>
    <source>
        <strain evidence="2 3">JCM 1407</strain>
    </source>
</reference>
<keyword evidence="3" id="KW-1185">Reference proteome</keyword>
<dbReference type="SMART" id="SM00849">
    <property type="entry name" value="Lactamase_B"/>
    <property type="match status" value="1"/>
</dbReference>
<protein>
    <submittedName>
        <fullName evidence="2">MBL fold metallo-hydrolase</fullName>
    </submittedName>
</protein>
<feature type="domain" description="Metallo-beta-lactamase" evidence="1">
    <location>
        <begin position="21"/>
        <end position="204"/>
    </location>
</feature>
<dbReference type="Pfam" id="PF00753">
    <property type="entry name" value="Lactamase_B"/>
    <property type="match status" value="1"/>
</dbReference>
<dbReference type="SUPFAM" id="SSF56281">
    <property type="entry name" value="Metallo-hydrolase/oxidoreductase"/>
    <property type="match status" value="1"/>
</dbReference>
<dbReference type="EMBL" id="BAAACG010000006">
    <property type="protein sequence ID" value="GAA0736441.1"/>
    <property type="molecule type" value="Genomic_DNA"/>
</dbReference>
<dbReference type="Gene3D" id="3.60.15.10">
    <property type="entry name" value="Ribonuclease Z/Hydroxyacylglutathione hydrolase-like"/>
    <property type="match status" value="1"/>
</dbReference>
<dbReference type="InterPro" id="IPR001279">
    <property type="entry name" value="Metallo-B-lactamas"/>
</dbReference>
<accession>A0ABN1JDW5</accession>
<dbReference type="RefSeq" id="WP_343759729.1">
    <property type="nucleotide sequence ID" value="NZ_BAAACG010000006.1"/>
</dbReference>
<gene>
    <name evidence="2" type="ORF">GCM10008906_11420</name>
</gene>
<dbReference type="InterPro" id="IPR041712">
    <property type="entry name" value="DHPS-like_MBL-fold"/>
</dbReference>
<dbReference type="PANTHER" id="PTHR13754:SF13">
    <property type="entry name" value="METALLO-BETA-LACTAMASE SUPERFAMILY PROTEIN (AFU_ORTHOLOGUE AFUA_3G07630)"/>
    <property type="match status" value="1"/>
</dbReference>
<evidence type="ECO:0000313" key="3">
    <source>
        <dbReference type="Proteomes" id="UP001501510"/>
    </source>
</evidence>
<evidence type="ECO:0000313" key="2">
    <source>
        <dbReference type="EMBL" id="GAA0736441.1"/>
    </source>
</evidence>
<sequence length="286" mass="32366">MKITTVIENSLGKNKNLNNEHGLSFFIETENCNILFDTGKSGDFVFNAERLGVDLNSTDYLLLSHAHYDHCGGVRKFLESFNVRPEFYVSENFFSNGDKYHYSDGNQNLDFASEPGYRYIGTNFDEEYLKEKGMKINFINNGMTKLNDKVYVFTNFERTNDIEKANPNMKVKEGDSYKVDSFNDEIVMAFDTKKGLVVLLGCSHPGILNIIDTIAKRTGKSIYAVLGGTHLVEADEDRINKTIEHLNKMNIKLIGVSHCTGDKAVSMFKEKCDDFFVNCTGTVLEI</sequence>